<organism evidence="11 12">
    <name type="scientific">Cronartium quercuum f. sp. fusiforme G11</name>
    <dbReference type="NCBI Taxonomy" id="708437"/>
    <lineage>
        <taxon>Eukaryota</taxon>
        <taxon>Fungi</taxon>
        <taxon>Dikarya</taxon>
        <taxon>Basidiomycota</taxon>
        <taxon>Pucciniomycotina</taxon>
        <taxon>Pucciniomycetes</taxon>
        <taxon>Pucciniales</taxon>
        <taxon>Coleosporiaceae</taxon>
        <taxon>Cronartium</taxon>
    </lineage>
</organism>
<proteinExistence type="inferred from homology"/>
<comment type="similarity">
    <text evidence="3">Belongs to the RNase HII family. Eukaryotic subfamily.</text>
</comment>
<sequence length="318" mass="36804">MSQSNHQIQNSNQQPIIMDSYLYSSTQNRDIPEEILKKEWMMGIDEAGRGPVLGPMVYAAALCPIEFDKEINKLGFQDSKILSNQKRKELFNMIKNERFQNKIEFNYKVISSNEISKGMCKKIPYNLNAQAFEATKQIIQSSLNQLYNLKHIFVDTLGPSKTHQKNLENSFPGISFTVCSKADSIYPIVSIASVIAKVTRDFIIDNWIYNERSKNNKRKLNDQEDDDHIWNLPTGSGYPGDPNTINWLNQNFDPIFGFPQLARFSWQTVKTLLNDRGVRLEWNDEPATIQKWFKPDDQIQLNHHKIQKLYGIHSIDSL</sequence>
<comment type="function">
    <text evidence="9">Endonuclease that specifically degrades the RNA of RNA-DNA hybrids.</text>
</comment>
<accession>A0A9P6TG26</accession>
<evidence type="ECO:0000313" key="12">
    <source>
        <dbReference type="Proteomes" id="UP000886653"/>
    </source>
</evidence>
<dbReference type="Pfam" id="PF01351">
    <property type="entry name" value="RNase_HII"/>
    <property type="match status" value="1"/>
</dbReference>
<dbReference type="InterPro" id="IPR001352">
    <property type="entry name" value="RNase_HII/HIII"/>
</dbReference>
<dbReference type="FunFam" id="1.10.10.460:FF:000001">
    <property type="entry name" value="Ribonuclease"/>
    <property type="match status" value="1"/>
</dbReference>
<dbReference type="InterPro" id="IPR004649">
    <property type="entry name" value="RNase_H2_suA"/>
</dbReference>
<evidence type="ECO:0000256" key="9">
    <source>
        <dbReference type="RuleBase" id="RU003515"/>
    </source>
</evidence>
<dbReference type="PANTHER" id="PTHR10954">
    <property type="entry name" value="RIBONUCLEASE H2 SUBUNIT A"/>
    <property type="match status" value="1"/>
</dbReference>
<evidence type="ECO:0000256" key="2">
    <source>
        <dbReference type="ARBA" id="ARBA00001946"/>
    </source>
</evidence>
<evidence type="ECO:0000256" key="8">
    <source>
        <dbReference type="PROSITE-ProRule" id="PRU01319"/>
    </source>
</evidence>
<reference evidence="11" key="1">
    <citation type="submission" date="2013-11" db="EMBL/GenBank/DDBJ databases">
        <title>Genome sequence of the fusiform rust pathogen reveals effectors for host alternation and coevolution with pine.</title>
        <authorList>
            <consortium name="DOE Joint Genome Institute"/>
            <person name="Smith K."/>
            <person name="Pendleton A."/>
            <person name="Kubisiak T."/>
            <person name="Anderson C."/>
            <person name="Salamov A."/>
            <person name="Aerts A."/>
            <person name="Riley R."/>
            <person name="Clum A."/>
            <person name="Lindquist E."/>
            <person name="Ence D."/>
            <person name="Campbell M."/>
            <person name="Kronenberg Z."/>
            <person name="Feau N."/>
            <person name="Dhillon B."/>
            <person name="Hamelin R."/>
            <person name="Burleigh J."/>
            <person name="Smith J."/>
            <person name="Yandell M."/>
            <person name="Nelson C."/>
            <person name="Grigoriev I."/>
            <person name="Davis J."/>
        </authorList>
    </citation>
    <scope>NUCLEOTIDE SEQUENCE</scope>
    <source>
        <strain evidence="11">G11</strain>
    </source>
</reference>
<evidence type="ECO:0000256" key="1">
    <source>
        <dbReference type="ARBA" id="ARBA00000077"/>
    </source>
</evidence>
<evidence type="ECO:0000313" key="11">
    <source>
        <dbReference type="EMBL" id="KAG0151311.1"/>
    </source>
</evidence>
<evidence type="ECO:0000256" key="4">
    <source>
        <dbReference type="ARBA" id="ARBA00022722"/>
    </source>
</evidence>
<feature type="binding site" evidence="8">
    <location>
        <position position="46"/>
    </location>
    <ligand>
        <name>a divalent metal cation</name>
        <dbReference type="ChEBI" id="CHEBI:60240"/>
    </ligand>
</feature>
<evidence type="ECO:0000256" key="5">
    <source>
        <dbReference type="ARBA" id="ARBA00022723"/>
    </source>
</evidence>
<dbReference type="AlphaFoldDB" id="A0A9P6TG26"/>
<comment type="cofactor">
    <cofactor evidence="8">
        <name>Mn(2+)</name>
        <dbReference type="ChEBI" id="CHEBI:29035"/>
    </cofactor>
    <cofactor evidence="8">
        <name>Mg(2+)</name>
        <dbReference type="ChEBI" id="CHEBI:18420"/>
    </cofactor>
    <text evidence="8">Manganese or magnesium. Binds 1 divalent metal ion per monomer in the absence of substrate. May bind a second metal ion after substrate binding.</text>
</comment>
<dbReference type="InterPro" id="IPR036397">
    <property type="entry name" value="RNaseH_sf"/>
</dbReference>
<feature type="domain" description="RNase H type-2" evidence="10">
    <location>
        <begin position="39"/>
        <end position="278"/>
    </location>
</feature>
<dbReference type="Gene3D" id="3.30.420.10">
    <property type="entry name" value="Ribonuclease H-like superfamily/Ribonuclease H"/>
    <property type="match status" value="1"/>
</dbReference>
<keyword evidence="4 8" id="KW-0540">Nuclease</keyword>
<feature type="binding site" evidence="8">
    <location>
        <position position="45"/>
    </location>
    <ligand>
        <name>a divalent metal cation</name>
        <dbReference type="ChEBI" id="CHEBI:60240"/>
    </ligand>
</feature>
<keyword evidence="5 8" id="KW-0479">Metal-binding</keyword>
<comment type="caution">
    <text evidence="11">The sequence shown here is derived from an EMBL/GenBank/DDBJ whole genome shotgun (WGS) entry which is preliminary data.</text>
</comment>
<dbReference type="CDD" id="cd07181">
    <property type="entry name" value="RNase_HII_eukaryota_like"/>
    <property type="match status" value="1"/>
</dbReference>
<dbReference type="Gene3D" id="1.10.10.460">
    <property type="entry name" value="Ribonuclease hii. Domain 2"/>
    <property type="match status" value="1"/>
</dbReference>
<dbReference type="GO" id="GO:0006298">
    <property type="term" value="P:mismatch repair"/>
    <property type="evidence" value="ECO:0007669"/>
    <property type="project" value="TreeGrafter"/>
</dbReference>
<protein>
    <recommendedName>
        <fullName evidence="9">Ribonuclease</fullName>
        <ecNumber evidence="9">3.1.26.4</ecNumber>
    </recommendedName>
</protein>
<dbReference type="GO" id="GO:0043137">
    <property type="term" value="P:DNA replication, removal of RNA primer"/>
    <property type="evidence" value="ECO:0007669"/>
    <property type="project" value="TreeGrafter"/>
</dbReference>
<dbReference type="InterPro" id="IPR023160">
    <property type="entry name" value="RNase_HII_hlx-loop-hlx_cap_dom"/>
</dbReference>
<dbReference type="PANTHER" id="PTHR10954:SF7">
    <property type="entry name" value="RIBONUCLEASE H2 SUBUNIT A"/>
    <property type="match status" value="1"/>
</dbReference>
<dbReference type="GO" id="GO:0004523">
    <property type="term" value="F:RNA-DNA hybrid ribonuclease activity"/>
    <property type="evidence" value="ECO:0007669"/>
    <property type="project" value="UniProtKB-UniRule"/>
</dbReference>
<dbReference type="FunFam" id="3.30.420.10:FF:000016">
    <property type="entry name" value="Ribonuclease"/>
    <property type="match status" value="1"/>
</dbReference>
<keyword evidence="7 8" id="KW-0378">Hydrolase</keyword>
<dbReference type="Proteomes" id="UP000886653">
    <property type="component" value="Unassembled WGS sequence"/>
</dbReference>
<keyword evidence="6 8" id="KW-0255">Endonuclease</keyword>
<dbReference type="EMBL" id="MU167213">
    <property type="protein sequence ID" value="KAG0151311.1"/>
    <property type="molecule type" value="Genomic_DNA"/>
</dbReference>
<dbReference type="OrthoDB" id="7462577at2759"/>
<dbReference type="SUPFAM" id="SSF53098">
    <property type="entry name" value="Ribonuclease H-like"/>
    <property type="match status" value="1"/>
</dbReference>
<gene>
    <name evidence="11" type="ORF">CROQUDRAFT_71785</name>
</gene>
<dbReference type="PROSITE" id="PS51975">
    <property type="entry name" value="RNASE_H_2"/>
    <property type="match status" value="1"/>
</dbReference>
<keyword evidence="12" id="KW-1185">Reference proteome</keyword>
<dbReference type="InterPro" id="IPR012337">
    <property type="entry name" value="RNaseH-like_sf"/>
</dbReference>
<dbReference type="GO" id="GO:0032299">
    <property type="term" value="C:ribonuclease H2 complex"/>
    <property type="evidence" value="ECO:0007669"/>
    <property type="project" value="TreeGrafter"/>
</dbReference>
<name>A0A9P6TG26_9BASI</name>
<evidence type="ECO:0000256" key="7">
    <source>
        <dbReference type="ARBA" id="ARBA00022801"/>
    </source>
</evidence>
<feature type="binding site" evidence="8">
    <location>
        <position position="155"/>
    </location>
    <ligand>
        <name>a divalent metal cation</name>
        <dbReference type="ChEBI" id="CHEBI:60240"/>
    </ligand>
</feature>
<evidence type="ECO:0000256" key="6">
    <source>
        <dbReference type="ARBA" id="ARBA00022759"/>
    </source>
</evidence>
<dbReference type="GO" id="GO:0003723">
    <property type="term" value="F:RNA binding"/>
    <property type="evidence" value="ECO:0007669"/>
    <property type="project" value="UniProtKB-UniRule"/>
</dbReference>
<dbReference type="GO" id="GO:0046872">
    <property type="term" value="F:metal ion binding"/>
    <property type="evidence" value="ECO:0007669"/>
    <property type="project" value="UniProtKB-KW"/>
</dbReference>
<evidence type="ECO:0000256" key="3">
    <source>
        <dbReference type="ARBA" id="ARBA00007058"/>
    </source>
</evidence>
<dbReference type="EC" id="3.1.26.4" evidence="9"/>
<evidence type="ECO:0000259" key="10">
    <source>
        <dbReference type="PROSITE" id="PS51975"/>
    </source>
</evidence>
<comment type="cofactor">
    <cofactor evidence="2">
        <name>Mg(2+)</name>
        <dbReference type="ChEBI" id="CHEBI:18420"/>
    </cofactor>
</comment>
<dbReference type="InterPro" id="IPR024567">
    <property type="entry name" value="RNase_HII/HIII_dom"/>
</dbReference>
<comment type="catalytic activity">
    <reaction evidence="1 8 9">
        <text>Endonucleolytic cleavage to 5'-phosphomonoester.</text>
        <dbReference type="EC" id="3.1.26.4"/>
    </reaction>
</comment>
<dbReference type="NCBIfam" id="TIGR00729">
    <property type="entry name" value="ribonuclease HII"/>
    <property type="match status" value="1"/>
</dbReference>